<dbReference type="Gene3D" id="4.10.410.10">
    <property type="entry name" value="Pancreatic trypsin inhibitor Kunitz domain"/>
    <property type="match status" value="1"/>
</dbReference>
<keyword evidence="11" id="KW-1185">Reference proteome</keyword>
<dbReference type="GeneID" id="127565196"/>
<evidence type="ECO:0000256" key="8">
    <source>
        <dbReference type="ARBA" id="ARBA00034146"/>
    </source>
</evidence>
<keyword evidence="2" id="KW-0964">Secreted</keyword>
<dbReference type="Proteomes" id="UP000515160">
    <property type="component" value="Chromosome 2L"/>
</dbReference>
<dbReference type="PRINTS" id="PR00759">
    <property type="entry name" value="BASICPTASE"/>
</dbReference>
<protein>
    <submittedName>
        <fullName evidence="12">Male accessory gland serine protease inhibitor-like</fullName>
    </submittedName>
</protein>
<dbReference type="SUPFAM" id="SSF57362">
    <property type="entry name" value="BPTI-like"/>
    <property type="match status" value="1"/>
</dbReference>
<keyword evidence="8" id="KW-1203">Blood coagulation cascade inhibiting toxin</keyword>
<dbReference type="PROSITE" id="PS50279">
    <property type="entry name" value="BPTI_KUNITZ_2"/>
    <property type="match status" value="1"/>
</dbReference>
<dbReference type="InterPro" id="IPR050098">
    <property type="entry name" value="TFPI/VKTCI-like"/>
</dbReference>
<comment type="subcellular location">
    <subcellularLocation>
        <location evidence="1">Secreted</location>
    </subcellularLocation>
</comment>
<dbReference type="GO" id="GO:0005615">
    <property type="term" value="C:extracellular space"/>
    <property type="evidence" value="ECO:0007669"/>
    <property type="project" value="TreeGrafter"/>
</dbReference>
<evidence type="ECO:0000313" key="12">
    <source>
        <dbReference type="RefSeq" id="XP_051858642.1"/>
    </source>
</evidence>
<accession>A0A9C6WGD3</accession>
<dbReference type="PANTHER" id="PTHR10083:SF376">
    <property type="entry name" value="SERINE PEPTIDASE INHIBITOR, KUNITZ TYPE, 3"/>
    <property type="match status" value="1"/>
</dbReference>
<dbReference type="Pfam" id="PF00014">
    <property type="entry name" value="Kunitz_BPTI"/>
    <property type="match status" value="1"/>
</dbReference>
<feature type="chain" id="PRO_5038865873" evidence="9">
    <location>
        <begin position="22"/>
        <end position="84"/>
    </location>
</feature>
<dbReference type="PROSITE" id="PS00280">
    <property type="entry name" value="BPTI_KUNITZ_1"/>
    <property type="match status" value="1"/>
</dbReference>
<dbReference type="GO" id="GO:0090729">
    <property type="term" value="F:toxin activity"/>
    <property type="evidence" value="ECO:0007669"/>
    <property type="project" value="UniProtKB-KW"/>
</dbReference>
<keyword evidence="3" id="KW-0800">Toxin</keyword>
<dbReference type="AlphaFoldDB" id="A0A9C6WGD3"/>
<keyword evidence="5 12" id="KW-0722">Serine protease inhibitor</keyword>
<evidence type="ECO:0000256" key="6">
    <source>
        <dbReference type="ARBA" id="ARBA00023157"/>
    </source>
</evidence>
<evidence type="ECO:0000256" key="7">
    <source>
        <dbReference type="ARBA" id="ARBA00023240"/>
    </source>
</evidence>
<dbReference type="RefSeq" id="XP_051858642.1">
    <property type="nucleotide sequence ID" value="XM_052002682.1"/>
</dbReference>
<dbReference type="OrthoDB" id="4473401at2759"/>
<evidence type="ECO:0000256" key="3">
    <source>
        <dbReference type="ARBA" id="ARBA00022656"/>
    </source>
</evidence>
<dbReference type="FunFam" id="4.10.410.10:FF:000020">
    <property type="entry name" value="Collagen, type VI, alpha 3"/>
    <property type="match status" value="1"/>
</dbReference>
<keyword evidence="7" id="KW-1199">Hemostasis impairing toxin</keyword>
<feature type="domain" description="BPTI/Kunitz inhibitor" evidence="10">
    <location>
        <begin position="27"/>
        <end position="82"/>
    </location>
</feature>
<evidence type="ECO:0000256" key="4">
    <source>
        <dbReference type="ARBA" id="ARBA00022690"/>
    </source>
</evidence>
<dbReference type="InterPro" id="IPR036880">
    <property type="entry name" value="Kunitz_BPTI_sf"/>
</dbReference>
<organism evidence="11 12">
    <name type="scientific">Drosophila albomicans</name>
    <name type="common">Fruit fly</name>
    <dbReference type="NCBI Taxonomy" id="7291"/>
    <lineage>
        <taxon>Eukaryota</taxon>
        <taxon>Metazoa</taxon>
        <taxon>Ecdysozoa</taxon>
        <taxon>Arthropoda</taxon>
        <taxon>Hexapoda</taxon>
        <taxon>Insecta</taxon>
        <taxon>Pterygota</taxon>
        <taxon>Neoptera</taxon>
        <taxon>Endopterygota</taxon>
        <taxon>Diptera</taxon>
        <taxon>Brachycera</taxon>
        <taxon>Muscomorpha</taxon>
        <taxon>Ephydroidea</taxon>
        <taxon>Drosophilidae</taxon>
        <taxon>Drosophila</taxon>
    </lineage>
</organism>
<name>A0A9C6WGD3_DROAB</name>
<reference evidence="12" key="1">
    <citation type="submission" date="2025-08" db="UniProtKB">
        <authorList>
            <consortium name="RefSeq"/>
        </authorList>
    </citation>
    <scope>IDENTIFICATION</scope>
    <source>
        <strain evidence="12">15112-1751.03</strain>
        <tissue evidence="12">Whole Adult</tissue>
    </source>
</reference>
<proteinExistence type="predicted"/>
<sequence length="84" mass="9559">MNMKFVAVFLMLVAYFAHSWALKNDVCGLPHSQDGDGFYVCKAQIPKWSYNSKTNECVNFTYGGCGGNDNRFETEQQCKDKCKE</sequence>
<evidence type="ECO:0000256" key="1">
    <source>
        <dbReference type="ARBA" id="ARBA00004613"/>
    </source>
</evidence>
<keyword evidence="4 12" id="KW-0646">Protease inhibitor</keyword>
<evidence type="ECO:0000313" key="11">
    <source>
        <dbReference type="Proteomes" id="UP000515160"/>
    </source>
</evidence>
<dbReference type="PANTHER" id="PTHR10083">
    <property type="entry name" value="KUNITZ-TYPE PROTEASE INHIBITOR-RELATED"/>
    <property type="match status" value="1"/>
</dbReference>
<gene>
    <name evidence="12" type="primary">LOC127565196</name>
</gene>
<evidence type="ECO:0000256" key="5">
    <source>
        <dbReference type="ARBA" id="ARBA00022900"/>
    </source>
</evidence>
<feature type="signal peptide" evidence="9">
    <location>
        <begin position="1"/>
        <end position="21"/>
    </location>
</feature>
<dbReference type="GO" id="GO:0004867">
    <property type="term" value="F:serine-type endopeptidase inhibitor activity"/>
    <property type="evidence" value="ECO:0007669"/>
    <property type="project" value="UniProtKB-KW"/>
</dbReference>
<evidence type="ECO:0000256" key="9">
    <source>
        <dbReference type="SAM" id="SignalP"/>
    </source>
</evidence>
<keyword evidence="6" id="KW-1015">Disulfide bond</keyword>
<dbReference type="InterPro" id="IPR020901">
    <property type="entry name" value="Prtase_inh_Kunz-CS"/>
</dbReference>
<evidence type="ECO:0000259" key="10">
    <source>
        <dbReference type="PROSITE" id="PS50279"/>
    </source>
</evidence>
<dbReference type="InterPro" id="IPR002223">
    <property type="entry name" value="Kunitz_BPTI"/>
</dbReference>
<evidence type="ECO:0000256" key="2">
    <source>
        <dbReference type="ARBA" id="ARBA00022525"/>
    </source>
</evidence>
<keyword evidence="9" id="KW-0732">Signal</keyword>
<dbReference type="SMART" id="SM00131">
    <property type="entry name" value="KU"/>
    <property type="match status" value="1"/>
</dbReference>